<dbReference type="Proteomes" id="UP001144978">
    <property type="component" value="Unassembled WGS sequence"/>
</dbReference>
<evidence type="ECO:0000313" key="1">
    <source>
        <dbReference type="EMBL" id="KAJ3019576.1"/>
    </source>
</evidence>
<comment type="caution">
    <text evidence="1">The sequence shown here is derived from an EMBL/GenBank/DDBJ whole genome shotgun (WGS) entry which is preliminary data.</text>
</comment>
<sequence>MKMQGKNQVNQVSLEVEEEDQAGQMDEVDQADQVDQVDQADQENQMAAEDLGEKDQNTGTGQLNPPGPQEGVGHKSKVTEPDIFMGDYNKANKSLSDLYFLFCSQPKDYPNDGSMVVTALSYLCGDT</sequence>
<reference evidence="1" key="1">
    <citation type="submission" date="2022-08" db="EMBL/GenBank/DDBJ databases">
        <title>Genome Sequence of Pycnoporus sanguineus.</title>
        <authorList>
            <person name="Buettner E."/>
        </authorList>
    </citation>
    <scope>NUCLEOTIDE SEQUENCE</scope>
    <source>
        <strain evidence="1">CG-C14</strain>
    </source>
</reference>
<organism evidence="1 2">
    <name type="scientific">Trametes sanguinea</name>
    <dbReference type="NCBI Taxonomy" id="158606"/>
    <lineage>
        <taxon>Eukaryota</taxon>
        <taxon>Fungi</taxon>
        <taxon>Dikarya</taxon>
        <taxon>Basidiomycota</taxon>
        <taxon>Agaricomycotina</taxon>
        <taxon>Agaricomycetes</taxon>
        <taxon>Polyporales</taxon>
        <taxon>Polyporaceae</taxon>
        <taxon>Trametes</taxon>
    </lineage>
</organism>
<gene>
    <name evidence="1" type="ORF">NUW54_g42</name>
</gene>
<proteinExistence type="predicted"/>
<keyword evidence="2" id="KW-1185">Reference proteome</keyword>
<protein>
    <submittedName>
        <fullName evidence="1">Uncharacterized protein</fullName>
    </submittedName>
</protein>
<dbReference type="EMBL" id="JANSHE010000005">
    <property type="protein sequence ID" value="KAJ3019576.1"/>
    <property type="molecule type" value="Genomic_DNA"/>
</dbReference>
<name>A0ACC1QAB0_9APHY</name>
<evidence type="ECO:0000313" key="2">
    <source>
        <dbReference type="Proteomes" id="UP001144978"/>
    </source>
</evidence>
<accession>A0ACC1QAB0</accession>